<evidence type="ECO:0000313" key="3">
    <source>
        <dbReference type="EMBL" id="EEA07948.1"/>
    </source>
</evidence>
<name>B6AIA7_CRYMR</name>
<evidence type="ECO:0000256" key="1">
    <source>
        <dbReference type="SAM" id="Coils"/>
    </source>
</evidence>
<feature type="compositionally biased region" description="Low complexity" evidence="2">
    <location>
        <begin position="670"/>
        <end position="686"/>
    </location>
</feature>
<gene>
    <name evidence="3" type="ORF">CMU_030890</name>
</gene>
<keyword evidence="4" id="KW-1185">Reference proteome</keyword>
<feature type="coiled-coil region" evidence="1">
    <location>
        <begin position="542"/>
        <end position="656"/>
    </location>
</feature>
<sequence length="746" mass="88559">MALEHKKYIFENNPNLFLEYKDLEEILEKQEYENLQLRGSNLRLKENEKQLRLFINCIQDEEIDLCLDRVNFEEQLNDIVKKNEGLSRKIKYLESLLLRCIKGGKKLFCTIEGVNITRNNWDISLDNLLENEKLGYYVDKFLKMLSLLDNDITVIIKDNRRIKTLLDENNRLKDQIDSLNKELEEDLDIIKDLREFKENSLRYRDNKNKEQKCYNIKKKDEDSKDLNKDKPEVNYIVEDSSVFFNKEDLKALKDESIYDAKESACACKFTCNDKDNKDFNFIELDNLRYALNQYKKENYELKQQLLEYKYSEIEGISSMKEKQTDLLDSDEESTSLIEKCYEERIEELIKENEELKKIIEIEQQETSNSLDRILSENKNKIERMEKYQIELVEDYEMRINEQYKEIMKLREVSQEKEQCLVHIECLEKNMKSIQDKITIYNNDNLNLKDILEEKIILLENKIKELSQKDQLIDNLQNNIDNLKKELLQISDQYNNEVMNRQRYEQEVYILQRELDSLLNGIHNNHQRRVDTNDISENESFSIEVLLKQCEELEKRVEELQKTLENSTCNHCMSSMTEYSKSVCISGSSNSNVEVKVLADQLQNLKREREALKKDIRQRDWAKIEIELMYKKAIEDAEQLKRENARLMLENLKLRDSNYNAANGLYNENHNSNSNRTSISSRRSSIIGKTADNKRSSTVDDEMSYKEVKQNQIIHNMQNSALNLSTTKSIMPLKAPKRPSLMFSVRK</sequence>
<dbReference type="AlphaFoldDB" id="B6AIA7"/>
<feature type="coiled-coil region" evidence="1">
    <location>
        <begin position="155"/>
        <end position="200"/>
    </location>
</feature>
<evidence type="ECO:0000313" key="4">
    <source>
        <dbReference type="Proteomes" id="UP000001460"/>
    </source>
</evidence>
<protein>
    <submittedName>
        <fullName evidence="3">Uncharacterized protein</fullName>
    </submittedName>
</protein>
<dbReference type="EMBL" id="DS989736">
    <property type="protein sequence ID" value="EEA07948.1"/>
    <property type="molecule type" value="Genomic_DNA"/>
</dbReference>
<keyword evidence="1" id="KW-0175">Coiled coil</keyword>
<feature type="coiled-coil region" evidence="1">
    <location>
        <begin position="338"/>
        <end position="499"/>
    </location>
</feature>
<organism evidence="3 4">
    <name type="scientific">Cryptosporidium muris (strain RN66)</name>
    <dbReference type="NCBI Taxonomy" id="441375"/>
    <lineage>
        <taxon>Eukaryota</taxon>
        <taxon>Sar</taxon>
        <taxon>Alveolata</taxon>
        <taxon>Apicomplexa</taxon>
        <taxon>Conoidasida</taxon>
        <taxon>Coccidia</taxon>
        <taxon>Eucoccidiorida</taxon>
        <taxon>Eimeriorina</taxon>
        <taxon>Cryptosporidiidae</taxon>
        <taxon>Cryptosporidium</taxon>
    </lineage>
</organism>
<dbReference type="VEuPathDB" id="CryptoDB:CMU_030890"/>
<dbReference type="RefSeq" id="XP_002142297.1">
    <property type="nucleotide sequence ID" value="XM_002142261.1"/>
</dbReference>
<reference evidence="3" key="1">
    <citation type="submission" date="2008-06" db="EMBL/GenBank/DDBJ databases">
        <authorList>
            <person name="Lorenzi H."/>
            <person name="Inman J."/>
            <person name="Miller J."/>
            <person name="Schobel S."/>
            <person name="Amedeo P."/>
            <person name="Caler E.V."/>
            <person name="da Silva J."/>
        </authorList>
    </citation>
    <scope>NUCLEOTIDE SEQUENCE [LARGE SCALE GENOMIC DNA]</scope>
    <source>
        <strain evidence="3">RN66</strain>
    </source>
</reference>
<feature type="compositionally biased region" description="Basic and acidic residues" evidence="2">
    <location>
        <begin position="690"/>
        <end position="701"/>
    </location>
</feature>
<dbReference type="Proteomes" id="UP000001460">
    <property type="component" value="Unassembled WGS sequence"/>
</dbReference>
<accession>B6AIA7</accession>
<dbReference type="GeneID" id="6997432"/>
<evidence type="ECO:0000256" key="2">
    <source>
        <dbReference type="SAM" id="MobiDB-lite"/>
    </source>
</evidence>
<dbReference type="OMA" id="ESACACK"/>
<dbReference type="OrthoDB" id="341736at2759"/>
<proteinExistence type="predicted"/>
<feature type="region of interest" description="Disordered" evidence="2">
    <location>
        <begin position="664"/>
        <end position="701"/>
    </location>
</feature>